<dbReference type="AlphaFoldDB" id="A0A2P8DSS7"/>
<dbReference type="Gene3D" id="1.20.120.450">
    <property type="entry name" value="dinb family like domain"/>
    <property type="match status" value="1"/>
</dbReference>
<evidence type="ECO:0000259" key="1">
    <source>
        <dbReference type="Pfam" id="PF11716"/>
    </source>
</evidence>
<dbReference type="InterPro" id="IPR017517">
    <property type="entry name" value="Maleyloyr_isom"/>
</dbReference>
<dbReference type="SUPFAM" id="SSF109854">
    <property type="entry name" value="DinB/YfiT-like putative metalloenzymes"/>
    <property type="match status" value="1"/>
</dbReference>
<dbReference type="RefSeq" id="WP_106581594.1">
    <property type="nucleotide sequence ID" value="NZ_PYGA01000002.1"/>
</dbReference>
<keyword evidence="3" id="KW-1185">Reference proteome</keyword>
<feature type="domain" description="Mycothiol-dependent maleylpyruvate isomerase metal-binding" evidence="1">
    <location>
        <begin position="17"/>
        <end position="159"/>
    </location>
</feature>
<accession>A0A2P8DSS7</accession>
<dbReference type="GO" id="GO:0046872">
    <property type="term" value="F:metal ion binding"/>
    <property type="evidence" value="ECO:0007669"/>
    <property type="project" value="InterPro"/>
</dbReference>
<evidence type="ECO:0000313" key="3">
    <source>
        <dbReference type="Proteomes" id="UP000240542"/>
    </source>
</evidence>
<dbReference type="InterPro" id="IPR024344">
    <property type="entry name" value="MDMPI_metal-binding"/>
</dbReference>
<dbReference type="EMBL" id="PYGA01000002">
    <property type="protein sequence ID" value="PSL00261.1"/>
    <property type="molecule type" value="Genomic_DNA"/>
</dbReference>
<evidence type="ECO:0000313" key="2">
    <source>
        <dbReference type="EMBL" id="PSL00261.1"/>
    </source>
</evidence>
<sequence>MDAPLGPAIDTRPLYPRERAALLDLLRSLTPPEWAAATVCPGWDVHDLAAHIACDYLRRLSGSRDGHAGAVFEPDDTLPTFLARTNEESVRALRQCSPAVLIDLIAHFGPQLDALWSGRDPHGPADLDVSWAGSPERPSPAWLDIARDYTEFWVHQQQIRDAVSRPGADGPELMRPVVDTFLRALPHTLRGEERPPGTAVRFEVEGPAGGTWEAVHGPGGWRLRPPAGAADAAARVVLDQDSLWRLASRGITVEEAGRRAAVSGDPALARAAASLLAIVW</sequence>
<dbReference type="Proteomes" id="UP000240542">
    <property type="component" value="Unassembled WGS sequence"/>
</dbReference>
<dbReference type="OrthoDB" id="154293at2"/>
<protein>
    <submittedName>
        <fullName evidence="2">Uncharacterized protein (TIGR03083 family)</fullName>
    </submittedName>
</protein>
<dbReference type="InterPro" id="IPR034660">
    <property type="entry name" value="DinB/YfiT-like"/>
</dbReference>
<proteinExistence type="predicted"/>
<gene>
    <name evidence="2" type="ORF">CLV63_102388</name>
</gene>
<organism evidence="2 3">
    <name type="scientific">Murinocardiopsis flavida</name>
    <dbReference type="NCBI Taxonomy" id="645275"/>
    <lineage>
        <taxon>Bacteria</taxon>
        <taxon>Bacillati</taxon>
        <taxon>Actinomycetota</taxon>
        <taxon>Actinomycetes</taxon>
        <taxon>Streptosporangiales</taxon>
        <taxon>Nocardiopsidaceae</taxon>
        <taxon>Murinocardiopsis</taxon>
    </lineage>
</organism>
<dbReference type="Pfam" id="PF11716">
    <property type="entry name" value="MDMPI_N"/>
    <property type="match status" value="1"/>
</dbReference>
<comment type="caution">
    <text evidence="2">The sequence shown here is derived from an EMBL/GenBank/DDBJ whole genome shotgun (WGS) entry which is preliminary data.</text>
</comment>
<name>A0A2P8DSS7_9ACTN</name>
<dbReference type="NCBIfam" id="TIGR03083">
    <property type="entry name" value="maleylpyruvate isomerase family mycothiol-dependent enzyme"/>
    <property type="match status" value="1"/>
</dbReference>
<reference evidence="2 3" key="1">
    <citation type="submission" date="2018-03" db="EMBL/GenBank/DDBJ databases">
        <title>Genomic Encyclopedia of Archaeal and Bacterial Type Strains, Phase II (KMG-II): from individual species to whole genera.</title>
        <authorList>
            <person name="Goeker M."/>
        </authorList>
    </citation>
    <scope>NUCLEOTIDE SEQUENCE [LARGE SCALE GENOMIC DNA]</scope>
    <source>
        <strain evidence="2 3">DSM 45312</strain>
    </source>
</reference>